<organism evidence="3 4">
    <name type="scientific">Victivallis vadensis</name>
    <dbReference type="NCBI Taxonomy" id="172901"/>
    <lineage>
        <taxon>Bacteria</taxon>
        <taxon>Pseudomonadati</taxon>
        <taxon>Lentisphaerota</taxon>
        <taxon>Lentisphaeria</taxon>
        <taxon>Victivallales</taxon>
        <taxon>Victivallaceae</taxon>
        <taxon>Victivallis</taxon>
    </lineage>
</organism>
<dbReference type="Proteomes" id="UP000245959">
    <property type="component" value="Unassembled WGS sequence"/>
</dbReference>
<reference evidence="3 4" key="1">
    <citation type="submission" date="2018-04" db="EMBL/GenBank/DDBJ databases">
        <title>Genomic Encyclopedia of Type Strains, Phase IV (KMG-IV): sequencing the most valuable type-strain genomes for metagenomic binning, comparative biology and taxonomic classification.</title>
        <authorList>
            <person name="Goeker M."/>
        </authorList>
    </citation>
    <scope>NUCLEOTIDE SEQUENCE [LARGE SCALE GENOMIC DNA]</scope>
    <source>
        <strain evidence="3 4">DSM 14823</strain>
    </source>
</reference>
<evidence type="ECO:0000313" key="4">
    <source>
        <dbReference type="Proteomes" id="UP000245959"/>
    </source>
</evidence>
<comment type="caution">
    <text evidence="3">The sequence shown here is derived from an EMBL/GenBank/DDBJ whole genome shotgun (WGS) entry which is preliminary data.</text>
</comment>
<protein>
    <submittedName>
        <fullName evidence="2 3">Alpha/beta hydrolase</fullName>
    </submittedName>
</protein>
<sequence length="230" mass="25606">MESLLKYALGQRRFEVYEPEIPSDHPPVVIVHGLLHRGIVMRTFAAALRRAGRKVYVYDYKTTRKPVEAHGVELADFLMKLDCPKLDIVTHSMGGLLTRVALDRLARQGRLDGIGRVVMLAPPHHGSEVASWWVSHFPPSRVLVRSLPDLADTPEAAVHRLPVPSGVEIGIIVGSRDSKVSESSTRLGTECDRVVIDSAHAFMMNKPEAQRLILNFLDFGCFEPDKIGKK</sequence>
<feature type="domain" description="DUF7379" evidence="1">
    <location>
        <begin position="41"/>
        <end position="131"/>
    </location>
</feature>
<dbReference type="GeneID" id="78297059"/>
<dbReference type="Proteomes" id="UP000576225">
    <property type="component" value="Unassembled WGS sequence"/>
</dbReference>
<dbReference type="EMBL" id="QEKH01000044">
    <property type="protein sequence ID" value="PVY35134.1"/>
    <property type="molecule type" value="Genomic_DNA"/>
</dbReference>
<proteinExistence type="predicted"/>
<gene>
    <name evidence="3" type="ORF">C8D82_14428</name>
    <name evidence="2" type="ORF">HF882_09290</name>
</gene>
<dbReference type="PANTHER" id="PTHR37946:SF1">
    <property type="entry name" value="SLL1969 PROTEIN"/>
    <property type="match status" value="1"/>
</dbReference>
<keyword evidence="4" id="KW-1185">Reference proteome</keyword>
<dbReference type="OrthoDB" id="9805070at2"/>
<evidence type="ECO:0000259" key="1">
    <source>
        <dbReference type="Pfam" id="PF24096"/>
    </source>
</evidence>
<dbReference type="PANTHER" id="PTHR37946">
    <property type="entry name" value="SLL1969 PROTEIN"/>
    <property type="match status" value="1"/>
</dbReference>
<dbReference type="AlphaFoldDB" id="A0A2U1AFG0"/>
<evidence type="ECO:0000313" key="5">
    <source>
        <dbReference type="Proteomes" id="UP000576225"/>
    </source>
</evidence>
<dbReference type="InterPro" id="IPR029058">
    <property type="entry name" value="AB_hydrolase_fold"/>
</dbReference>
<evidence type="ECO:0000313" key="2">
    <source>
        <dbReference type="EMBL" id="NMD86777.1"/>
    </source>
</evidence>
<dbReference type="GO" id="GO:0016787">
    <property type="term" value="F:hydrolase activity"/>
    <property type="evidence" value="ECO:0007669"/>
    <property type="project" value="UniProtKB-KW"/>
</dbReference>
<dbReference type="SUPFAM" id="SSF53474">
    <property type="entry name" value="alpha/beta-Hydrolases"/>
    <property type="match status" value="1"/>
</dbReference>
<evidence type="ECO:0000313" key="3">
    <source>
        <dbReference type="EMBL" id="PVY35134.1"/>
    </source>
</evidence>
<name>A0A2U1AFG0_9BACT</name>
<reference evidence="2 5" key="2">
    <citation type="submission" date="2020-04" db="EMBL/GenBank/DDBJ databases">
        <authorList>
            <person name="Hitch T.C.A."/>
            <person name="Wylensek D."/>
            <person name="Clavel T."/>
        </authorList>
    </citation>
    <scope>NUCLEOTIDE SEQUENCE [LARGE SCALE GENOMIC DNA]</scope>
    <source>
        <strain evidence="2 5">COR2-253-APC-1A</strain>
    </source>
</reference>
<dbReference type="RefSeq" id="WP_116885793.1">
    <property type="nucleotide sequence ID" value="NZ_CABMMC010000113.1"/>
</dbReference>
<keyword evidence="3" id="KW-0378">Hydrolase</keyword>
<dbReference type="InterPro" id="IPR055803">
    <property type="entry name" value="DUF7379"/>
</dbReference>
<dbReference type="Gene3D" id="3.40.50.1820">
    <property type="entry name" value="alpha/beta hydrolase"/>
    <property type="match status" value="1"/>
</dbReference>
<dbReference type="EMBL" id="JABAEW010000014">
    <property type="protein sequence ID" value="NMD86777.1"/>
    <property type="molecule type" value="Genomic_DNA"/>
</dbReference>
<dbReference type="ESTHER" id="9bact-d1nbd5">
    <property type="family name" value="6_AlphaBeta_hydrolase"/>
</dbReference>
<dbReference type="Pfam" id="PF24096">
    <property type="entry name" value="DUF7379"/>
    <property type="match status" value="1"/>
</dbReference>
<accession>A0A2U1AFG0</accession>